<dbReference type="Gene3D" id="1.10.1740.10">
    <property type="match status" value="1"/>
</dbReference>
<dbReference type="InterPro" id="IPR039425">
    <property type="entry name" value="RNA_pol_sigma-70-like"/>
</dbReference>
<evidence type="ECO:0000313" key="9">
    <source>
        <dbReference type="EMBL" id="SKA39153.1"/>
    </source>
</evidence>
<evidence type="ECO:0000256" key="5">
    <source>
        <dbReference type="ARBA" id="ARBA00023163"/>
    </source>
</evidence>
<gene>
    <name evidence="9" type="ORF">SAMN02745673_04939</name>
</gene>
<evidence type="ECO:0000259" key="7">
    <source>
        <dbReference type="Pfam" id="PF04542"/>
    </source>
</evidence>
<dbReference type="SUPFAM" id="SSF88659">
    <property type="entry name" value="Sigma3 and sigma4 domains of RNA polymerase sigma factors"/>
    <property type="match status" value="1"/>
</dbReference>
<dbReference type="Gene3D" id="1.10.10.10">
    <property type="entry name" value="Winged helix-like DNA-binding domain superfamily/Winged helix DNA-binding domain"/>
    <property type="match status" value="1"/>
</dbReference>
<dbReference type="InterPro" id="IPR014284">
    <property type="entry name" value="RNA_pol_sigma-70_dom"/>
</dbReference>
<feature type="domain" description="RNA polymerase sigma-70 region 4" evidence="8">
    <location>
        <begin position="177"/>
        <end position="226"/>
    </location>
</feature>
<dbReference type="CDD" id="cd06171">
    <property type="entry name" value="Sigma70_r4"/>
    <property type="match status" value="1"/>
</dbReference>
<protein>
    <submittedName>
        <fullName evidence="9">RNA polymerase sigma-70 factor, ECF subfamily</fullName>
    </submittedName>
</protein>
<dbReference type="InterPro" id="IPR007630">
    <property type="entry name" value="RNA_pol_sigma70_r4"/>
</dbReference>
<dbReference type="Proteomes" id="UP000190637">
    <property type="component" value="Unassembled WGS sequence"/>
</dbReference>
<dbReference type="PANTHER" id="PTHR43133">
    <property type="entry name" value="RNA POLYMERASE ECF-TYPE SIGMA FACTO"/>
    <property type="match status" value="1"/>
</dbReference>
<dbReference type="GO" id="GO:0006352">
    <property type="term" value="P:DNA-templated transcription initiation"/>
    <property type="evidence" value="ECO:0007669"/>
    <property type="project" value="InterPro"/>
</dbReference>
<evidence type="ECO:0000259" key="8">
    <source>
        <dbReference type="Pfam" id="PF04545"/>
    </source>
</evidence>
<evidence type="ECO:0000256" key="2">
    <source>
        <dbReference type="ARBA" id="ARBA00023015"/>
    </source>
</evidence>
<reference evidence="9 10" key="1">
    <citation type="submission" date="2017-02" db="EMBL/GenBank/DDBJ databases">
        <authorList>
            <person name="Peterson S.W."/>
        </authorList>
    </citation>
    <scope>NUCLEOTIDE SEQUENCE [LARGE SCALE GENOMIC DNA]</scope>
    <source>
        <strain evidence="9 10">DSM 45154</strain>
    </source>
</reference>
<dbReference type="STRING" id="1122192.SAMN02745673_04939"/>
<name>A0A1T4TFA0_9ACTN</name>
<dbReference type="GO" id="GO:0003677">
    <property type="term" value="F:DNA binding"/>
    <property type="evidence" value="ECO:0007669"/>
    <property type="project" value="UniProtKB-KW"/>
</dbReference>
<evidence type="ECO:0000256" key="1">
    <source>
        <dbReference type="ARBA" id="ARBA00010641"/>
    </source>
</evidence>
<dbReference type="GO" id="GO:0016987">
    <property type="term" value="F:sigma factor activity"/>
    <property type="evidence" value="ECO:0007669"/>
    <property type="project" value="UniProtKB-KW"/>
</dbReference>
<keyword evidence="3" id="KW-0731">Sigma factor</keyword>
<evidence type="ECO:0000313" key="10">
    <source>
        <dbReference type="Proteomes" id="UP000190637"/>
    </source>
</evidence>
<dbReference type="NCBIfam" id="TIGR02937">
    <property type="entry name" value="sigma70-ECF"/>
    <property type="match status" value="1"/>
</dbReference>
<organism evidence="9 10">
    <name type="scientific">Marinactinospora thermotolerans DSM 45154</name>
    <dbReference type="NCBI Taxonomy" id="1122192"/>
    <lineage>
        <taxon>Bacteria</taxon>
        <taxon>Bacillati</taxon>
        <taxon>Actinomycetota</taxon>
        <taxon>Actinomycetes</taxon>
        <taxon>Streptosporangiales</taxon>
        <taxon>Nocardiopsidaceae</taxon>
        <taxon>Marinactinospora</taxon>
    </lineage>
</organism>
<evidence type="ECO:0000256" key="6">
    <source>
        <dbReference type="SAM" id="MobiDB-lite"/>
    </source>
</evidence>
<dbReference type="AlphaFoldDB" id="A0A1T4TFA0"/>
<dbReference type="InterPro" id="IPR036388">
    <property type="entry name" value="WH-like_DNA-bd_sf"/>
</dbReference>
<dbReference type="InterPro" id="IPR013324">
    <property type="entry name" value="RNA_pol_sigma_r3/r4-like"/>
</dbReference>
<keyword evidence="4" id="KW-0238">DNA-binding</keyword>
<keyword evidence="10" id="KW-1185">Reference proteome</keyword>
<dbReference type="PANTHER" id="PTHR43133:SF58">
    <property type="entry name" value="ECF RNA POLYMERASE SIGMA FACTOR SIGD"/>
    <property type="match status" value="1"/>
</dbReference>
<accession>A0A1T4TFA0</accession>
<dbReference type="InterPro" id="IPR007627">
    <property type="entry name" value="RNA_pol_sigma70_r2"/>
</dbReference>
<dbReference type="InterPro" id="IPR013325">
    <property type="entry name" value="RNA_pol_sigma_r2"/>
</dbReference>
<sequence>MGNALNVIILLPVIVTCKSVPAGIIRNVTDLRVAGGTLAGRTATLPRADDTELNHLTRLAVQGDLGAVDSLIREVRPMVVRYCQARLARVAGYVHYSDDVAQEVCIALLAALPRYRDMGRPFASFVFGIAAHKVADALRGSHRADVPTDTVPDRPDDGPGPEEFAVRTAEAERARALLGELPEQQRRLLVMRVIAGLSADETGHVLGMSAGAVRVAQHRALARLREVAVANRLL</sequence>
<dbReference type="SUPFAM" id="SSF88946">
    <property type="entry name" value="Sigma2 domain of RNA polymerase sigma factors"/>
    <property type="match status" value="1"/>
</dbReference>
<dbReference type="NCBIfam" id="NF007230">
    <property type="entry name" value="PRK09648.1"/>
    <property type="match status" value="1"/>
</dbReference>
<dbReference type="Pfam" id="PF04545">
    <property type="entry name" value="Sigma70_r4"/>
    <property type="match status" value="1"/>
</dbReference>
<keyword evidence="2" id="KW-0805">Transcription regulation</keyword>
<comment type="similarity">
    <text evidence="1">Belongs to the sigma-70 factor family. ECF subfamily.</text>
</comment>
<dbReference type="Pfam" id="PF04542">
    <property type="entry name" value="Sigma70_r2"/>
    <property type="match status" value="1"/>
</dbReference>
<keyword evidence="5" id="KW-0804">Transcription</keyword>
<dbReference type="EMBL" id="FUWS01000022">
    <property type="protein sequence ID" value="SKA39153.1"/>
    <property type="molecule type" value="Genomic_DNA"/>
</dbReference>
<feature type="region of interest" description="Disordered" evidence="6">
    <location>
        <begin position="141"/>
        <end position="163"/>
    </location>
</feature>
<evidence type="ECO:0000256" key="3">
    <source>
        <dbReference type="ARBA" id="ARBA00023082"/>
    </source>
</evidence>
<feature type="domain" description="RNA polymerase sigma-70 region 2" evidence="7">
    <location>
        <begin position="71"/>
        <end position="142"/>
    </location>
</feature>
<feature type="compositionally biased region" description="Basic and acidic residues" evidence="6">
    <location>
        <begin position="142"/>
        <end position="157"/>
    </location>
</feature>
<proteinExistence type="inferred from homology"/>
<evidence type="ECO:0000256" key="4">
    <source>
        <dbReference type="ARBA" id="ARBA00023125"/>
    </source>
</evidence>